<evidence type="ECO:0000313" key="3">
    <source>
        <dbReference type="EMBL" id="MFC1853739.1"/>
    </source>
</evidence>
<dbReference type="EMBL" id="JBHPBY010000590">
    <property type="protein sequence ID" value="MFC1853739.1"/>
    <property type="molecule type" value="Genomic_DNA"/>
</dbReference>
<dbReference type="InterPro" id="IPR013783">
    <property type="entry name" value="Ig-like_fold"/>
</dbReference>
<sequence length="878" mass="95193">MKKIILVLLVLSLIPFIAWAEVDDRPSTLNYIKVKANKFKNPGDCCSSPHSIVLPVDLPFRDIGQTTCDRGNDHFGTIYKDGFDGGEDIIYEVFVLSDVTVDVIMTSELKNTSMSIDSECSDGDGSFLAFGSNDDIGGVSFYDLTLTAAGSPYYIQIDSMPSPNCIKTFNLRIKGPPSEAIGDDCTEPIVINIPADLPLTDAAQTNCGRGYDYSNSCLGSYDGGEDIIYELNVTAPTDVNILMDPKGTTWTGMYLAATCGDAGTCIDYCTTSGGAGCGLMSQSLAVGTYYIMIDTWPTPDCIPDFDLDISVAVPVGPGDDCGQPWPVAAPADLPYTHTDTTCGGVDDYRNSCLGLYDGGEDNIYELTVTAPIDVLITLDSGTTYTGMYIATTCGDAGTCIDTCDSGSASGGCQMLVTLGAGTYYIMVDTWEPPDCITTYDLTIEEFVPCDPAPTGALAEGEPCIADGGDDVTNGGCNNDPPIFSMGYCGQTVNGQISTYNTGGDTRDTDWYSVFVHQHSIVTFDVCAEFPVVIGTVETGYPGSLDCDMMTGYFDQYVTASPSVPAQLTTTCLRRGWYMFFVSTDSLFTGFPCAATDRDYSVSWSCTPCDYSAHCDADNYLADEYISNVTCGAINNTTGYDSYADYTANQSTDMEINKSYPITITLADSYSSDEVAVWIDWNQDLFFNDQYEYFYLGMGNGPHTGTINVPQWARPGTTRMRVRLVYTAFGDFLAPCGESFWGGEVEDYAVNVLDVTPVVLRSFEAQLVNKGVELTWITDSEIDILGFNVYRQEIGPNLSPTNQPILIKLNDAVIPGQGNGMVGAEYTLTDNRVRYGKTYRYILQSVELSSEMVDIGDTKITIKPTMIIKPARVPVTRLR</sequence>
<gene>
    <name evidence="3" type="ORF">ACFL27_26445</name>
</gene>
<keyword evidence="1" id="KW-0732">Signal</keyword>
<feature type="signal peptide" evidence="1">
    <location>
        <begin position="1"/>
        <end position="20"/>
    </location>
</feature>
<accession>A0ABV6Z5N1</accession>
<evidence type="ECO:0000256" key="1">
    <source>
        <dbReference type="SAM" id="SignalP"/>
    </source>
</evidence>
<evidence type="ECO:0000259" key="2">
    <source>
        <dbReference type="Pfam" id="PF20009"/>
    </source>
</evidence>
<reference evidence="3 4" key="1">
    <citation type="submission" date="2024-09" db="EMBL/GenBank/DDBJ databases">
        <title>Laminarin stimulates single cell rates of sulfate reduction while oxygen inhibits transcriptomic activity in coastal marine sediment.</title>
        <authorList>
            <person name="Lindsay M."/>
            <person name="Orcutt B."/>
            <person name="Emerson D."/>
            <person name="Stepanauskas R."/>
            <person name="D'Angelo T."/>
        </authorList>
    </citation>
    <scope>NUCLEOTIDE SEQUENCE [LARGE SCALE GENOMIC DNA]</scope>
    <source>
        <strain evidence="3">SAG AM-311-K15</strain>
    </source>
</reference>
<dbReference type="Proteomes" id="UP001594351">
    <property type="component" value="Unassembled WGS sequence"/>
</dbReference>
<name>A0ABV6Z5N1_UNCC1</name>
<evidence type="ECO:0000313" key="4">
    <source>
        <dbReference type="Proteomes" id="UP001594351"/>
    </source>
</evidence>
<comment type="caution">
    <text evidence="3">The sequence shown here is derived from an EMBL/GenBank/DDBJ whole genome shotgun (WGS) entry which is preliminary data.</text>
</comment>
<feature type="domain" description="GEVED" evidence="2">
    <location>
        <begin position="674"/>
        <end position="750"/>
    </location>
</feature>
<dbReference type="Pfam" id="PF20009">
    <property type="entry name" value="GEVED"/>
    <property type="match status" value="1"/>
</dbReference>
<dbReference type="Gene3D" id="2.60.40.10">
    <property type="entry name" value="Immunoglobulins"/>
    <property type="match status" value="1"/>
</dbReference>
<organism evidence="3 4">
    <name type="scientific">candidate division CSSED10-310 bacterium</name>
    <dbReference type="NCBI Taxonomy" id="2855610"/>
    <lineage>
        <taxon>Bacteria</taxon>
        <taxon>Bacteria division CSSED10-310</taxon>
    </lineage>
</organism>
<keyword evidence="4" id="KW-1185">Reference proteome</keyword>
<proteinExistence type="predicted"/>
<feature type="chain" id="PRO_5047499329" evidence="1">
    <location>
        <begin position="21"/>
        <end position="878"/>
    </location>
</feature>
<dbReference type="InterPro" id="IPR045474">
    <property type="entry name" value="GEVED"/>
</dbReference>
<protein>
    <submittedName>
        <fullName evidence="3">GEVED domain-containing protein</fullName>
    </submittedName>
</protein>